<dbReference type="AlphaFoldDB" id="A0A2D2D6Z5"/>
<proteinExistence type="predicted"/>
<protein>
    <recommendedName>
        <fullName evidence="2">DUF3991 domain-containing protein</fullName>
    </recommendedName>
</protein>
<evidence type="ECO:0000313" key="3">
    <source>
        <dbReference type="EMBL" id="ATQ70786.1"/>
    </source>
</evidence>
<keyword evidence="4" id="KW-1185">Reference proteome</keyword>
<feature type="domain" description="DUF3991" evidence="2">
    <location>
        <begin position="158"/>
        <end position="223"/>
    </location>
</feature>
<dbReference type="Pfam" id="PF13154">
    <property type="entry name" value="DUF3991"/>
    <property type="match status" value="1"/>
</dbReference>
<dbReference type="Proteomes" id="UP000230709">
    <property type="component" value="Plasmid pOB3b2"/>
</dbReference>
<geneLocation type="plasmid" evidence="4">
    <name>pob3b2</name>
</geneLocation>
<sequence>MVFWERSKGKSRLSAPPDPRKGRNAMSHDLEIEQLRAKTHCAAFLERSTPPWRLDRRESTKNCLKYRRGQGEILIVNHEGKGWWDPQSDAKGDIFGLVQRLEPSLNFGEVRKTLRCFVGVTPRFPAFERSQVGAASALGLSKRWERRRRLQPGSTVWRYLAGERALPRRVLERACAADAVREGPYGSAWFPHRDDHGAVTHIEIRGPDFKGSVKGGDKVLFRLPGGSAPPMRLVLAEAPIDALSAAAFDNVRDDTLYAATGGGMGPKTIEAIETIAALLARTPGAVFCSAADADRAGDRYAARHREIAAAAGVVFERLRPPVEDDDWNDMLRQREEAAK</sequence>
<name>A0A2D2D6Z5_METT3</name>
<organism evidence="3 4">
    <name type="scientific">Methylosinus trichosporium (strain ATCC 35070 / NCIMB 11131 / UNIQEM 75 / OB3b)</name>
    <dbReference type="NCBI Taxonomy" id="595536"/>
    <lineage>
        <taxon>Bacteria</taxon>
        <taxon>Pseudomonadati</taxon>
        <taxon>Pseudomonadota</taxon>
        <taxon>Alphaproteobacteria</taxon>
        <taxon>Hyphomicrobiales</taxon>
        <taxon>Methylocystaceae</taxon>
        <taxon>Methylosinus</taxon>
    </lineage>
</organism>
<gene>
    <name evidence="3" type="ORF">CQW49_22680</name>
</gene>
<dbReference type="EMBL" id="CP023739">
    <property type="protein sequence ID" value="ATQ70786.1"/>
    <property type="molecule type" value="Genomic_DNA"/>
</dbReference>
<dbReference type="CDD" id="cd01029">
    <property type="entry name" value="TOPRIM_primases"/>
    <property type="match status" value="1"/>
</dbReference>
<dbReference type="Gene3D" id="3.40.1360.10">
    <property type="match status" value="1"/>
</dbReference>
<dbReference type="Pfam" id="PF13155">
    <property type="entry name" value="Toprim_2"/>
    <property type="match status" value="1"/>
</dbReference>
<dbReference type="InterPro" id="IPR034154">
    <property type="entry name" value="TOPRIM_DnaG/twinkle"/>
</dbReference>
<dbReference type="KEGG" id="mtw:CQW49_22680"/>
<reference evidence="4" key="1">
    <citation type="submission" date="2017-10" db="EMBL/GenBank/DDBJ databases">
        <title>Completed PacBio SMRT sequence of Methylosinus trichosporium OB3b reveals presence of a third large plasmid.</title>
        <authorList>
            <person name="Charles T.C."/>
            <person name="Lynch M.D.J."/>
            <person name="Heil J.R."/>
            <person name="Cheng J."/>
        </authorList>
    </citation>
    <scope>NUCLEOTIDE SEQUENCE [LARGE SCALE GENOMIC DNA]</scope>
    <source>
        <strain evidence="4">OB3b</strain>
        <plasmid evidence="4">pob3b2</plasmid>
    </source>
</reference>
<evidence type="ECO:0000259" key="2">
    <source>
        <dbReference type="Pfam" id="PF13154"/>
    </source>
</evidence>
<evidence type="ECO:0000256" key="1">
    <source>
        <dbReference type="SAM" id="MobiDB-lite"/>
    </source>
</evidence>
<evidence type="ECO:0000313" key="4">
    <source>
        <dbReference type="Proteomes" id="UP000230709"/>
    </source>
</evidence>
<keyword evidence="3" id="KW-0614">Plasmid</keyword>
<dbReference type="InterPro" id="IPR025054">
    <property type="entry name" value="DUF3991"/>
</dbReference>
<feature type="region of interest" description="Disordered" evidence="1">
    <location>
        <begin position="1"/>
        <end position="24"/>
    </location>
</feature>
<accession>A0A2D2D6Z5</accession>